<evidence type="ECO:0000256" key="1">
    <source>
        <dbReference type="SAM" id="SignalP"/>
    </source>
</evidence>
<dbReference type="Proteomes" id="UP001304671">
    <property type="component" value="Unassembled WGS sequence"/>
</dbReference>
<dbReference type="RefSeq" id="WP_323253652.1">
    <property type="nucleotide sequence ID" value="NZ_JAYFUL010000069.1"/>
</dbReference>
<dbReference type="CDD" id="cd09618">
    <property type="entry name" value="CBM9_like_2"/>
    <property type="match status" value="1"/>
</dbReference>
<evidence type="ECO:0000259" key="3">
    <source>
        <dbReference type="Pfam" id="PF19313"/>
    </source>
</evidence>
<feature type="domain" description="DUF5916" evidence="3">
    <location>
        <begin position="243"/>
        <end position="329"/>
    </location>
</feature>
<protein>
    <submittedName>
        <fullName evidence="4">DUF5916 domain-containing protein</fullName>
    </submittedName>
</protein>
<keyword evidence="5" id="KW-1185">Reference proteome</keyword>
<feature type="domain" description="Carbohydrate-binding" evidence="2">
    <location>
        <begin position="43"/>
        <end position="198"/>
    </location>
</feature>
<reference evidence="4 5" key="1">
    <citation type="submission" date="2023-12" db="EMBL/GenBank/DDBJ databases">
        <title>Novel species of the genus Arcicella isolated from rivers.</title>
        <authorList>
            <person name="Lu H."/>
        </authorList>
    </citation>
    <scope>NUCLEOTIDE SEQUENCE [LARGE SCALE GENOMIC DNA]</scope>
    <source>
        <strain evidence="4 5">LMG 21963</strain>
    </source>
</reference>
<feature type="signal peptide" evidence="1">
    <location>
        <begin position="1"/>
        <end position="19"/>
    </location>
</feature>
<dbReference type="EMBL" id="JAYFUL010000069">
    <property type="protein sequence ID" value="MEA5260809.1"/>
    <property type="molecule type" value="Genomic_DNA"/>
</dbReference>
<dbReference type="InterPro" id="IPR045670">
    <property type="entry name" value="DUF5916"/>
</dbReference>
<dbReference type="InterPro" id="IPR010502">
    <property type="entry name" value="Carb-bd_dom_fam9"/>
</dbReference>
<keyword evidence="1" id="KW-0732">Signal</keyword>
<dbReference type="Gene3D" id="2.60.40.1190">
    <property type="match status" value="1"/>
</dbReference>
<name>A0ABU5QVW3_9BACT</name>
<organism evidence="4 5">
    <name type="scientific">Arcicella aquatica</name>
    <dbReference type="NCBI Taxonomy" id="217141"/>
    <lineage>
        <taxon>Bacteria</taxon>
        <taxon>Pseudomonadati</taxon>
        <taxon>Bacteroidota</taxon>
        <taxon>Cytophagia</taxon>
        <taxon>Cytophagales</taxon>
        <taxon>Flectobacillaceae</taxon>
        <taxon>Arcicella</taxon>
    </lineage>
</organism>
<evidence type="ECO:0000313" key="5">
    <source>
        <dbReference type="Proteomes" id="UP001304671"/>
    </source>
</evidence>
<sequence>MRYFYALLLFLGGCCFIQAQEIFLPDSIKKQTQATFINYPIKVDGKLDESVWKNAQSITDFVQVEPFQKQPASQKSVFKLVYNADYLYVAAIMHEPLGKQALRVTNLQRDFTFGRSDQVGISIDGFNDERNAMIFMTNPYGSQKDLLAFDDQVFDDDWDGLWRVRTSRNDTAWIAEFAIPWQTLRYQRTTETNTWGVNFFRMRRMSNEQTIWSALPRAFTPARMQYAGKLSGILPPPPKPNIRFQPYLLISEDRYNGSEFYDQSNGSKVKLGGEIKWAITPNTVLDLTYNTDFAQADADRQVNNLSRLSVFFPERRQFFLENASLFAAGLSPIEEFYGGQQRIQPFFSRRIGLDNDGNPVPIEVGARLVNRSTKSNTGFMYVRQKGNDVYSATDFVVGRYSQNIGKQNRIGGIATLKNDSDHANITASADGFFRINESTNVNTMAMLSKSSNENQTGLAGHYQLVHKGISWIYWLTQNINNKAFNPEMGFVARPDVVENSAGFYWLNRGKWLPSFIRAFEPGGYYLNYYSATTGKLVEEQWSTNPVWFTFQNGGGLGLFTNHFYQLIDYSDGSDTLSFFKVAIPSGKFKYNRYMIFGETDGSKKVSISGNVEIGKYYDGSLTTFSSTFRFAPIPHISMEARFTNNSYSNLGTEKASGNTQLYTLSGRFALNPRVQLIGFYQHNSTNDFDVWNIRFSWEYQPLSFLYLVLNQRGFNDYRTQLSNDGLTRITTNELARQHELHLIAKLSYLKQF</sequence>
<evidence type="ECO:0000259" key="2">
    <source>
        <dbReference type="Pfam" id="PF06452"/>
    </source>
</evidence>
<evidence type="ECO:0000313" key="4">
    <source>
        <dbReference type="EMBL" id="MEA5260809.1"/>
    </source>
</evidence>
<accession>A0ABU5QVW3</accession>
<feature type="chain" id="PRO_5046826527" evidence="1">
    <location>
        <begin position="20"/>
        <end position="752"/>
    </location>
</feature>
<comment type="caution">
    <text evidence="4">The sequence shown here is derived from an EMBL/GenBank/DDBJ whole genome shotgun (WGS) entry which is preliminary data.</text>
</comment>
<dbReference type="Pfam" id="PF06452">
    <property type="entry name" value="CBM9_1"/>
    <property type="match status" value="1"/>
</dbReference>
<dbReference type="Pfam" id="PF19313">
    <property type="entry name" value="DUF5916"/>
    <property type="match status" value="1"/>
</dbReference>
<proteinExistence type="predicted"/>
<dbReference type="SUPFAM" id="SSF49344">
    <property type="entry name" value="CBD9-like"/>
    <property type="match status" value="1"/>
</dbReference>
<gene>
    <name evidence="4" type="ORF">VB264_23620</name>
</gene>